<dbReference type="EMBL" id="VWPK01000052">
    <property type="protein sequence ID" value="KAA5609372.1"/>
    <property type="molecule type" value="Genomic_DNA"/>
</dbReference>
<keyword evidence="3" id="KW-0443">Lipid metabolism</keyword>
<dbReference type="PANTHER" id="PTHR10272:SF0">
    <property type="entry name" value="PLATELET-ACTIVATING FACTOR ACETYLHYDROLASE"/>
    <property type="match status" value="1"/>
</dbReference>
<dbReference type="InterPro" id="IPR029058">
    <property type="entry name" value="AB_hydrolase_fold"/>
</dbReference>
<name>A0A5M6IMA8_9PROT</name>
<dbReference type="Pfam" id="PF03403">
    <property type="entry name" value="PAF-AH_p_II"/>
    <property type="match status" value="1"/>
</dbReference>
<evidence type="ECO:0000256" key="3">
    <source>
        <dbReference type="ARBA" id="ARBA00023098"/>
    </source>
</evidence>
<evidence type="ECO:0000313" key="6">
    <source>
        <dbReference type="EMBL" id="KAA5609372.1"/>
    </source>
</evidence>
<dbReference type="RefSeq" id="WP_150043812.1">
    <property type="nucleotide sequence ID" value="NZ_OW485601.1"/>
</dbReference>
<dbReference type="GO" id="GO:0016042">
    <property type="term" value="P:lipid catabolic process"/>
    <property type="evidence" value="ECO:0007669"/>
    <property type="project" value="UniProtKB-KW"/>
</dbReference>
<dbReference type="SUPFAM" id="SSF53474">
    <property type="entry name" value="alpha/beta-Hydrolases"/>
    <property type="match status" value="1"/>
</dbReference>
<evidence type="ECO:0000256" key="5">
    <source>
        <dbReference type="SAM" id="Phobius"/>
    </source>
</evidence>
<evidence type="ECO:0000256" key="2">
    <source>
        <dbReference type="ARBA" id="ARBA00022963"/>
    </source>
</evidence>
<keyword evidence="5" id="KW-0472">Membrane</keyword>
<protein>
    <recommendedName>
        <fullName evidence="8">Dienelactone hydrolase</fullName>
    </recommendedName>
</protein>
<sequence length="454" mass="47369">MRPLEILAVLAVLAGLLRPGWLAALAVLAAAAQLVVEGARWQMVPVYLAASLAVLAGVAELSDRKGLRLAALCGAMVLAVAGVGAAIAFPIFRLPPPTGSAPVGTRLLQVPAGPDGRVLSLQIWYPARPDAALATARYRDTAPGLLLSHLPLVPTHARLEAPITPGPHPVVLYAHGWGGFPQDNTALVEDLASHGFVVVAVGTPGGLGTGHAADGRPVDLDGPLDLSSDAATATTQLIGALNTAARARDLVRVLDTLAALNAGDPAGPFTGALQAARAGVLGFSFGGSVAAETARIDRRVVAVMNMDGWLFGPVQRTGVAVPYLVMSDDAPLPAPGDETAADAGRRNWAILMNRDWTCMRAGFARHGGELMFLTGSLHTNFSDRPYYSPIRRWSGAGRIDPARATAIQRRIAVTFFGRWLRGDPAPPPDQDGSPFPEIRRQTWPLPAPAEAAAG</sequence>
<keyword evidence="5" id="KW-0812">Transmembrane</keyword>
<gene>
    <name evidence="6" type="ORF">F1189_24570</name>
</gene>
<keyword evidence="2" id="KW-0442">Lipid degradation</keyword>
<dbReference type="PANTHER" id="PTHR10272">
    <property type="entry name" value="PLATELET-ACTIVATING FACTOR ACETYLHYDROLASE"/>
    <property type="match status" value="1"/>
</dbReference>
<dbReference type="Proteomes" id="UP000325255">
    <property type="component" value="Unassembled WGS sequence"/>
</dbReference>
<accession>A0A5M6IMA8</accession>
<evidence type="ECO:0000256" key="1">
    <source>
        <dbReference type="ARBA" id="ARBA00022801"/>
    </source>
</evidence>
<keyword evidence="1" id="KW-0378">Hydrolase</keyword>
<feature type="transmembrane region" description="Helical" evidence="5">
    <location>
        <begin position="45"/>
        <end position="62"/>
    </location>
</feature>
<dbReference type="Gene3D" id="3.40.50.1820">
    <property type="entry name" value="alpha/beta hydrolase"/>
    <property type="match status" value="1"/>
</dbReference>
<proteinExistence type="predicted"/>
<dbReference type="AlphaFoldDB" id="A0A5M6IMA8"/>
<feature type="transmembrane region" description="Helical" evidence="5">
    <location>
        <begin position="69"/>
        <end position="92"/>
    </location>
</feature>
<comment type="caution">
    <text evidence="6">The sequence shown here is derived from an EMBL/GenBank/DDBJ whole genome shotgun (WGS) entry which is preliminary data.</text>
</comment>
<evidence type="ECO:0000313" key="7">
    <source>
        <dbReference type="Proteomes" id="UP000325255"/>
    </source>
</evidence>
<dbReference type="GO" id="GO:0003847">
    <property type="term" value="F:1-alkyl-2-acetylglycerophosphocholine esterase activity"/>
    <property type="evidence" value="ECO:0007669"/>
    <property type="project" value="TreeGrafter"/>
</dbReference>
<feature type="region of interest" description="Disordered" evidence="4">
    <location>
        <begin position="421"/>
        <end position="454"/>
    </location>
</feature>
<keyword evidence="5" id="KW-1133">Transmembrane helix</keyword>
<organism evidence="6 7">
    <name type="scientific">Rhodovastum atsumiense</name>
    <dbReference type="NCBI Taxonomy" id="504468"/>
    <lineage>
        <taxon>Bacteria</taxon>
        <taxon>Pseudomonadati</taxon>
        <taxon>Pseudomonadota</taxon>
        <taxon>Alphaproteobacteria</taxon>
        <taxon>Acetobacterales</taxon>
        <taxon>Acetobacteraceae</taxon>
        <taxon>Rhodovastum</taxon>
    </lineage>
</organism>
<evidence type="ECO:0000256" key="4">
    <source>
        <dbReference type="SAM" id="MobiDB-lite"/>
    </source>
</evidence>
<evidence type="ECO:0008006" key="8">
    <source>
        <dbReference type="Google" id="ProtNLM"/>
    </source>
</evidence>
<dbReference type="OrthoDB" id="5902829at2"/>
<reference evidence="6 7" key="1">
    <citation type="submission" date="2019-09" db="EMBL/GenBank/DDBJ databases">
        <title>Genome sequence of Rhodovastum atsumiense, a diverse member of the Acetobacteraceae family of non-sulfur purple photosynthetic bacteria.</title>
        <authorList>
            <person name="Meyer T."/>
            <person name="Kyndt J."/>
        </authorList>
    </citation>
    <scope>NUCLEOTIDE SEQUENCE [LARGE SCALE GENOMIC DNA]</scope>
    <source>
        <strain evidence="6 7">DSM 21279</strain>
    </source>
</reference>
<keyword evidence="7" id="KW-1185">Reference proteome</keyword>